<keyword evidence="5 7" id="KW-1133">Transmembrane helix</keyword>
<evidence type="ECO:0000256" key="7">
    <source>
        <dbReference type="SAM" id="Phobius"/>
    </source>
</evidence>
<evidence type="ECO:0000256" key="2">
    <source>
        <dbReference type="ARBA" id="ARBA00008335"/>
    </source>
</evidence>
<feature type="transmembrane region" description="Helical" evidence="7">
    <location>
        <begin position="75"/>
        <end position="93"/>
    </location>
</feature>
<comment type="similarity">
    <text evidence="2">Belongs to the major facilitator superfamily.</text>
</comment>
<dbReference type="GO" id="GO:0005886">
    <property type="term" value="C:plasma membrane"/>
    <property type="evidence" value="ECO:0007669"/>
    <property type="project" value="UniProtKB-SubCell"/>
</dbReference>
<dbReference type="PROSITE" id="PS50850">
    <property type="entry name" value="MFS"/>
    <property type="match status" value="1"/>
</dbReference>
<comment type="subcellular location">
    <subcellularLocation>
        <location evidence="1">Cell membrane</location>
        <topology evidence="1">Multi-pass membrane protein</topology>
    </subcellularLocation>
</comment>
<feature type="domain" description="Major facilitator superfamily (MFS) profile" evidence="8">
    <location>
        <begin position="10"/>
        <end position="391"/>
    </location>
</feature>
<feature type="transmembrane region" description="Helical" evidence="7">
    <location>
        <begin position="368"/>
        <end position="386"/>
    </location>
</feature>
<feature type="transmembrane region" description="Helical" evidence="7">
    <location>
        <begin position="45"/>
        <end position="68"/>
    </location>
</feature>
<evidence type="ECO:0000259" key="8">
    <source>
        <dbReference type="PROSITE" id="PS50850"/>
    </source>
</evidence>
<dbReference type="GO" id="GO:0022857">
    <property type="term" value="F:transmembrane transporter activity"/>
    <property type="evidence" value="ECO:0007669"/>
    <property type="project" value="InterPro"/>
</dbReference>
<dbReference type="RefSeq" id="WP_149402462.1">
    <property type="nucleotide sequence ID" value="NZ_BIXY01000045.1"/>
</dbReference>
<dbReference type="InterPro" id="IPR011701">
    <property type="entry name" value="MFS"/>
</dbReference>
<dbReference type="Pfam" id="PF07690">
    <property type="entry name" value="MFS_1"/>
    <property type="match status" value="2"/>
</dbReference>
<evidence type="ECO:0000313" key="10">
    <source>
        <dbReference type="Proteomes" id="UP000322530"/>
    </source>
</evidence>
<dbReference type="Proteomes" id="UP000322530">
    <property type="component" value="Unassembled WGS sequence"/>
</dbReference>
<dbReference type="InterPro" id="IPR036259">
    <property type="entry name" value="MFS_trans_sf"/>
</dbReference>
<dbReference type="InterPro" id="IPR020846">
    <property type="entry name" value="MFS_dom"/>
</dbReference>
<keyword evidence="4 7" id="KW-0812">Transmembrane</keyword>
<evidence type="ECO:0000313" key="9">
    <source>
        <dbReference type="EMBL" id="GCF09528.1"/>
    </source>
</evidence>
<dbReference type="EMBL" id="BIXY01000045">
    <property type="protein sequence ID" value="GCF09528.1"/>
    <property type="molecule type" value="Genomic_DNA"/>
</dbReference>
<keyword evidence="6 7" id="KW-0472">Membrane</keyword>
<dbReference type="SUPFAM" id="SSF103473">
    <property type="entry name" value="MFS general substrate transporter"/>
    <property type="match status" value="1"/>
</dbReference>
<keyword evidence="10" id="KW-1185">Reference proteome</keyword>
<organism evidence="9 10">
    <name type="scientific">Dictyobacter arantiisoli</name>
    <dbReference type="NCBI Taxonomy" id="2014874"/>
    <lineage>
        <taxon>Bacteria</taxon>
        <taxon>Bacillati</taxon>
        <taxon>Chloroflexota</taxon>
        <taxon>Ktedonobacteria</taxon>
        <taxon>Ktedonobacterales</taxon>
        <taxon>Dictyobacteraceae</taxon>
        <taxon>Dictyobacter</taxon>
    </lineage>
</organism>
<dbReference type="OrthoDB" id="9795150at2"/>
<evidence type="ECO:0000256" key="3">
    <source>
        <dbReference type="ARBA" id="ARBA00022448"/>
    </source>
</evidence>
<feature type="transmembrane region" description="Helical" evidence="7">
    <location>
        <begin position="304"/>
        <end position="325"/>
    </location>
</feature>
<evidence type="ECO:0000256" key="6">
    <source>
        <dbReference type="ARBA" id="ARBA00023136"/>
    </source>
</evidence>
<evidence type="ECO:0000256" key="5">
    <source>
        <dbReference type="ARBA" id="ARBA00022989"/>
    </source>
</evidence>
<feature type="transmembrane region" description="Helical" evidence="7">
    <location>
        <begin position="244"/>
        <end position="265"/>
    </location>
</feature>
<accession>A0A5A5TE62</accession>
<feature type="transmembrane region" description="Helical" evidence="7">
    <location>
        <begin position="164"/>
        <end position="183"/>
    </location>
</feature>
<gene>
    <name evidence="9" type="ORF">KDI_30920</name>
</gene>
<feature type="transmembrane region" description="Helical" evidence="7">
    <location>
        <begin position="337"/>
        <end position="356"/>
    </location>
</feature>
<feature type="transmembrane region" description="Helical" evidence="7">
    <location>
        <begin position="277"/>
        <end position="298"/>
    </location>
</feature>
<keyword evidence="3" id="KW-0813">Transport</keyword>
<sequence length="397" mass="43450">MTTHTISRPQVSTAFFGFVLIGVTSGAWGVLLPGISAYYGIDKAIAGLFFFASSLGYFLSAISTGWLISKIGQRHYLMLGATIFLLCCLLMVFKPLFFLVLLILLFQGMATGIIETGLNMFITSLPKSIGLLNYLHAFYGAGALVGPLIASTMLALSWSWNSTFFIWTLISLPLLLGLFKLFHDPSADPAHEEQRDKGASSLRMVLKLPIVWLATLFLLFYVGVEVSMGNWGYTLLLENRHQSELLAGWIASGYWLGLTLGRFLLNPIAERLHMSMSGLMYSCLVACLLSIGIIWLIPGDIACAAAFILLGIFLGPIYPGIVGLLPSLVPGHMLPNAMGFLVGLSIIGIALFPWLAGALAQYTSIWSLLPYTGVLLIITLIFWWTIQRKTKPINQIS</sequence>
<dbReference type="PANTHER" id="PTHR23514:SF3">
    <property type="entry name" value="BYPASS OF STOP CODON PROTEIN 6"/>
    <property type="match status" value="1"/>
</dbReference>
<proteinExistence type="inferred from homology"/>
<name>A0A5A5TE62_9CHLR</name>
<evidence type="ECO:0000256" key="4">
    <source>
        <dbReference type="ARBA" id="ARBA00022692"/>
    </source>
</evidence>
<feature type="transmembrane region" description="Helical" evidence="7">
    <location>
        <begin position="99"/>
        <end position="122"/>
    </location>
</feature>
<dbReference type="InterPro" id="IPR051788">
    <property type="entry name" value="MFS_Transporter"/>
</dbReference>
<dbReference type="AlphaFoldDB" id="A0A5A5TE62"/>
<comment type="caution">
    <text evidence="9">The sequence shown here is derived from an EMBL/GenBank/DDBJ whole genome shotgun (WGS) entry which is preliminary data.</text>
</comment>
<evidence type="ECO:0000256" key="1">
    <source>
        <dbReference type="ARBA" id="ARBA00004651"/>
    </source>
</evidence>
<feature type="transmembrane region" description="Helical" evidence="7">
    <location>
        <begin position="12"/>
        <end position="39"/>
    </location>
</feature>
<protein>
    <submittedName>
        <fullName evidence="9">MFS transporter</fullName>
    </submittedName>
</protein>
<reference evidence="9 10" key="1">
    <citation type="submission" date="2019-01" db="EMBL/GenBank/DDBJ databases">
        <title>Draft genome sequence of Dictyobacter sp. Uno17.</title>
        <authorList>
            <person name="Wang C.M."/>
            <person name="Zheng Y."/>
            <person name="Sakai Y."/>
            <person name="Abe K."/>
            <person name="Yokota A."/>
            <person name="Yabe S."/>
        </authorList>
    </citation>
    <scope>NUCLEOTIDE SEQUENCE [LARGE SCALE GENOMIC DNA]</scope>
    <source>
        <strain evidence="9 10">Uno17</strain>
    </source>
</reference>
<feature type="transmembrane region" description="Helical" evidence="7">
    <location>
        <begin position="134"/>
        <end position="158"/>
    </location>
</feature>
<dbReference type="PANTHER" id="PTHR23514">
    <property type="entry name" value="BYPASS OF STOP CODON PROTEIN 6"/>
    <property type="match status" value="1"/>
</dbReference>
<feature type="transmembrane region" description="Helical" evidence="7">
    <location>
        <begin position="204"/>
        <end position="224"/>
    </location>
</feature>
<dbReference type="Gene3D" id="1.20.1250.20">
    <property type="entry name" value="MFS general substrate transporter like domains"/>
    <property type="match status" value="2"/>
</dbReference>